<organism evidence="2">
    <name type="scientific">viral metagenome</name>
    <dbReference type="NCBI Taxonomy" id="1070528"/>
    <lineage>
        <taxon>unclassified sequences</taxon>
        <taxon>metagenomes</taxon>
        <taxon>organismal metagenomes</taxon>
    </lineage>
</organism>
<accession>A0A6C0F2G2</accession>
<name>A0A6C0F2G2_9ZZZZ</name>
<sequence length="77" mass="8676">MDNIFVVGCVISTVFFLAKFLEMRFSVEESRPLKYLMRDTVVVYASCIIGYYLLLQFQSEVSSGGGSIEVFTDNPGF</sequence>
<dbReference type="AlphaFoldDB" id="A0A6C0F2G2"/>
<feature type="transmembrane region" description="Helical" evidence="1">
    <location>
        <begin position="35"/>
        <end position="54"/>
    </location>
</feature>
<evidence type="ECO:0000313" key="2">
    <source>
        <dbReference type="EMBL" id="QHT34450.1"/>
    </source>
</evidence>
<protein>
    <submittedName>
        <fullName evidence="2">Uncharacterized protein</fullName>
    </submittedName>
</protein>
<proteinExistence type="predicted"/>
<feature type="transmembrane region" description="Helical" evidence="1">
    <location>
        <begin position="5"/>
        <end position="23"/>
    </location>
</feature>
<dbReference type="EMBL" id="MN739000">
    <property type="protein sequence ID" value="QHT34450.1"/>
    <property type="molecule type" value="Genomic_DNA"/>
</dbReference>
<reference evidence="2" key="1">
    <citation type="journal article" date="2020" name="Nature">
        <title>Giant virus diversity and host interactions through global metagenomics.</title>
        <authorList>
            <person name="Schulz F."/>
            <person name="Roux S."/>
            <person name="Paez-Espino D."/>
            <person name="Jungbluth S."/>
            <person name="Walsh D.A."/>
            <person name="Denef V.J."/>
            <person name="McMahon K.D."/>
            <person name="Konstantinidis K.T."/>
            <person name="Eloe-Fadrosh E.A."/>
            <person name="Kyrpides N.C."/>
            <person name="Woyke T."/>
        </authorList>
    </citation>
    <scope>NUCLEOTIDE SEQUENCE</scope>
    <source>
        <strain evidence="2">GVMAG-M-3300009163-63</strain>
    </source>
</reference>
<keyword evidence="1" id="KW-1133">Transmembrane helix</keyword>
<keyword evidence="1" id="KW-0812">Transmembrane</keyword>
<keyword evidence="1" id="KW-0472">Membrane</keyword>
<evidence type="ECO:0000256" key="1">
    <source>
        <dbReference type="SAM" id="Phobius"/>
    </source>
</evidence>